<keyword evidence="7" id="KW-0509">mRNA transport</keyword>
<feature type="compositionally biased region" description="Gly residues" evidence="13">
    <location>
        <begin position="523"/>
        <end position="539"/>
    </location>
</feature>
<evidence type="ECO:0000313" key="15">
    <source>
        <dbReference type="EnsemblMetazoa" id="XP_011679843"/>
    </source>
</evidence>
<dbReference type="OrthoDB" id="10450161at2759"/>
<feature type="compositionally biased region" description="Basic and acidic residues" evidence="13">
    <location>
        <begin position="41"/>
        <end position="54"/>
    </location>
</feature>
<dbReference type="GO" id="GO:0035145">
    <property type="term" value="C:exon-exon junction complex"/>
    <property type="evidence" value="ECO:0007669"/>
    <property type="project" value="InterPro"/>
</dbReference>
<dbReference type="InterPro" id="IPR018545">
    <property type="entry name" value="Btz_dom"/>
</dbReference>
<feature type="compositionally biased region" description="Basic and acidic residues" evidence="13">
    <location>
        <begin position="576"/>
        <end position="593"/>
    </location>
</feature>
<feature type="region of interest" description="Disordered" evidence="13">
    <location>
        <begin position="277"/>
        <end position="330"/>
    </location>
</feature>
<dbReference type="GO" id="GO:0051028">
    <property type="term" value="P:mRNA transport"/>
    <property type="evidence" value="ECO:0007669"/>
    <property type="project" value="UniProtKB-KW"/>
</dbReference>
<keyword evidence="6" id="KW-0507">mRNA processing</keyword>
<proteinExistence type="inferred from homology"/>
<dbReference type="GO" id="GO:0006417">
    <property type="term" value="P:regulation of translation"/>
    <property type="evidence" value="ECO:0007669"/>
    <property type="project" value="UniProtKB-KW"/>
</dbReference>
<feature type="compositionally biased region" description="Basic and acidic residues" evidence="13">
    <location>
        <begin position="135"/>
        <end position="144"/>
    </location>
</feature>
<name>A0A7M7HLL4_STRPU</name>
<evidence type="ECO:0000256" key="8">
    <source>
        <dbReference type="ARBA" id="ARBA00022845"/>
    </source>
</evidence>
<evidence type="ECO:0000256" key="6">
    <source>
        <dbReference type="ARBA" id="ARBA00022664"/>
    </source>
</evidence>
<dbReference type="OMA" id="REWKHDM"/>
<feature type="compositionally biased region" description="Basic and acidic residues" evidence="13">
    <location>
        <begin position="277"/>
        <end position="305"/>
    </location>
</feature>
<dbReference type="Pfam" id="PF09405">
    <property type="entry name" value="Btz"/>
    <property type="match status" value="1"/>
</dbReference>
<sequence length="626" mass="73342">MPQDGRYRRRSRSRSRSKRNRRRRHGSSKSSGSSYSRSRSRSPEKRYRNKDRSSRRTPPKYRRSSKQSPSHERKRQQRYDRQSRSESSSPRRRSLEKKEYLDTSKVLTGNFSNIPGLDYIGRGGKGAENESSQDLDLRLRELETHGSAGSSRSRAAEQPKNSQTDYYDSKRGSQESYKQRSRSPGEKKYESSRYSKERAMSPDNKRYRDQKDQKRPDYGIRVEVKRKPSPKRRKFDPSLVFIPRRKDEGLQQIFDRPEIIVRNLEDDPEMYPEKYERFACWRKSPERSQRKNDREYSREREEGPRKQNRHHKDGRRSPSPEPQQPRKATVMMKPFTVFEKYEQSLRNKPAQAPQEVDNYLQRPQEFSLSHSSLPLSGSLSGTTSMFTSSLGMNNVLDVDSDLRMDLDVRRQFLVREAEKQLDLQQLHSATSPTLGRLTGSVYSLDRREIASSDRRPVRERLGDLDRGGLKLESEVPDFRKEVEELQRLDPTAQPIRGNFYEHDDRDQRSLSEEKRGMRPPQRGRGGFVPRGSYRGGRGFIRGFRGRGFNRGFRGNYNNRGGFSGRGQNRGGYASAWKHDKFEGKDRDDHDKREKKDKKSKSSDKKKTKKSSKKSPERSKSKRDSKK</sequence>
<evidence type="ECO:0000256" key="2">
    <source>
        <dbReference type="ARBA" id="ARBA00004496"/>
    </source>
</evidence>
<organism evidence="15 16">
    <name type="scientific">Strongylocentrotus purpuratus</name>
    <name type="common">Purple sea urchin</name>
    <dbReference type="NCBI Taxonomy" id="7668"/>
    <lineage>
        <taxon>Eukaryota</taxon>
        <taxon>Metazoa</taxon>
        <taxon>Echinodermata</taxon>
        <taxon>Eleutherozoa</taxon>
        <taxon>Echinozoa</taxon>
        <taxon>Echinoidea</taxon>
        <taxon>Euechinoidea</taxon>
        <taxon>Echinacea</taxon>
        <taxon>Camarodonta</taxon>
        <taxon>Echinidea</taxon>
        <taxon>Strongylocentrotidae</taxon>
        <taxon>Strongylocentrotus</taxon>
    </lineage>
</organism>
<reference evidence="15" key="2">
    <citation type="submission" date="2021-01" db="UniProtKB">
        <authorList>
            <consortium name="EnsemblMetazoa"/>
        </authorList>
    </citation>
    <scope>IDENTIFICATION</scope>
</reference>
<dbReference type="EnsemblMetazoa" id="XM_030974851">
    <property type="protein sequence ID" value="XP_030830711"/>
    <property type="gene ID" value="LOC592290"/>
</dbReference>
<keyword evidence="4" id="KW-0813">Transport</keyword>
<dbReference type="GO" id="GO:0008380">
    <property type="term" value="P:RNA splicing"/>
    <property type="evidence" value="ECO:0007669"/>
    <property type="project" value="UniProtKB-KW"/>
</dbReference>
<evidence type="ECO:0000256" key="11">
    <source>
        <dbReference type="ARBA" id="ARBA00023187"/>
    </source>
</evidence>
<feature type="compositionally biased region" description="Low complexity" evidence="13">
    <location>
        <begin position="549"/>
        <end position="560"/>
    </location>
</feature>
<keyword evidence="12" id="KW-0539">Nucleus</keyword>
<feature type="compositionally biased region" description="Basic and acidic residues" evidence="13">
    <location>
        <begin position="183"/>
        <end position="226"/>
    </location>
</feature>
<dbReference type="RefSeq" id="XP_011679842.1">
    <property type="nucleotide sequence ID" value="XM_011681540.2"/>
</dbReference>
<evidence type="ECO:0000256" key="12">
    <source>
        <dbReference type="ARBA" id="ARBA00023242"/>
    </source>
</evidence>
<feature type="compositionally biased region" description="Basic residues" evidence="13">
    <location>
        <begin position="55"/>
        <end position="65"/>
    </location>
</feature>
<feature type="region of interest" description="Disordered" evidence="13">
    <location>
        <begin position="1"/>
        <end position="239"/>
    </location>
</feature>
<keyword evidence="8" id="KW-0810">Translation regulation</keyword>
<dbReference type="RefSeq" id="XP_796914.1">
    <property type="nucleotide sequence ID" value="XM_791821.5"/>
</dbReference>
<dbReference type="GO" id="GO:0003729">
    <property type="term" value="F:mRNA binding"/>
    <property type="evidence" value="ECO:0007669"/>
    <property type="project" value="InterPro"/>
</dbReference>
<dbReference type="EnsemblMetazoa" id="XM_011681540">
    <property type="protein sequence ID" value="XP_011679842"/>
    <property type="gene ID" value="LOC592290"/>
</dbReference>
<evidence type="ECO:0000256" key="1">
    <source>
        <dbReference type="ARBA" id="ARBA00004123"/>
    </source>
</evidence>
<reference evidence="16" key="1">
    <citation type="submission" date="2015-02" db="EMBL/GenBank/DDBJ databases">
        <title>Genome sequencing for Strongylocentrotus purpuratus.</title>
        <authorList>
            <person name="Murali S."/>
            <person name="Liu Y."/>
            <person name="Vee V."/>
            <person name="English A."/>
            <person name="Wang M."/>
            <person name="Skinner E."/>
            <person name="Han Y."/>
            <person name="Muzny D.M."/>
            <person name="Worley K.C."/>
            <person name="Gibbs R.A."/>
        </authorList>
    </citation>
    <scope>NUCLEOTIDE SEQUENCE</scope>
</reference>
<comment type="similarity">
    <text evidence="3">Belongs to the CASC3 family.</text>
</comment>
<evidence type="ECO:0000256" key="10">
    <source>
        <dbReference type="ARBA" id="ARBA00023161"/>
    </source>
</evidence>
<evidence type="ECO:0000256" key="5">
    <source>
        <dbReference type="ARBA" id="ARBA00022490"/>
    </source>
</evidence>
<dbReference type="GO" id="GO:0005737">
    <property type="term" value="C:cytoplasm"/>
    <property type="evidence" value="ECO:0007669"/>
    <property type="project" value="UniProtKB-SubCell"/>
</dbReference>
<dbReference type="GO" id="GO:0006397">
    <property type="term" value="P:mRNA processing"/>
    <property type="evidence" value="ECO:0007669"/>
    <property type="project" value="UniProtKB-KW"/>
</dbReference>
<evidence type="ECO:0000256" key="13">
    <source>
        <dbReference type="SAM" id="MobiDB-lite"/>
    </source>
</evidence>
<feature type="compositionally biased region" description="Low complexity" evidence="13">
    <location>
        <begin position="28"/>
        <end position="37"/>
    </location>
</feature>
<keyword evidence="16" id="KW-1185">Reference proteome</keyword>
<dbReference type="InParanoid" id="A0A7M7HLL4"/>
<dbReference type="Proteomes" id="UP000007110">
    <property type="component" value="Unassembled WGS sequence"/>
</dbReference>
<dbReference type="GO" id="GO:0000184">
    <property type="term" value="P:nuclear-transcribed mRNA catabolic process, nonsense-mediated decay"/>
    <property type="evidence" value="ECO:0007669"/>
    <property type="project" value="UniProtKB-KW"/>
</dbReference>
<dbReference type="RefSeq" id="XP_011679843.1">
    <property type="nucleotide sequence ID" value="XM_011681541.2"/>
</dbReference>
<feature type="compositionally biased region" description="Basic and acidic residues" evidence="13">
    <location>
        <begin position="499"/>
        <end position="516"/>
    </location>
</feature>
<dbReference type="EnsemblMetazoa" id="XM_791821">
    <property type="protein sequence ID" value="XP_796914"/>
    <property type="gene ID" value="LOC592290"/>
</dbReference>
<evidence type="ECO:0000256" key="4">
    <source>
        <dbReference type="ARBA" id="ARBA00022448"/>
    </source>
</evidence>
<keyword evidence="11" id="KW-0508">mRNA splicing</keyword>
<dbReference type="KEGG" id="spu:592290"/>
<evidence type="ECO:0000256" key="9">
    <source>
        <dbReference type="ARBA" id="ARBA00022884"/>
    </source>
</evidence>
<keyword evidence="9" id="KW-0694">RNA-binding</keyword>
<evidence type="ECO:0000259" key="14">
    <source>
        <dbReference type="Pfam" id="PF09405"/>
    </source>
</evidence>
<dbReference type="RefSeq" id="XP_030830711.1">
    <property type="nucleotide sequence ID" value="XM_030974851.1"/>
</dbReference>
<dbReference type="EnsemblMetazoa" id="XM_011681541">
    <property type="protein sequence ID" value="XP_011679843"/>
    <property type="gene ID" value="LOC592290"/>
</dbReference>
<evidence type="ECO:0000256" key="3">
    <source>
        <dbReference type="ARBA" id="ARBA00009548"/>
    </source>
</evidence>
<protein>
    <recommendedName>
        <fullName evidence="14">Btz domain-containing protein</fullName>
    </recommendedName>
</protein>
<keyword evidence="5" id="KW-0963">Cytoplasm</keyword>
<dbReference type="GeneID" id="592290"/>
<keyword evidence="10" id="KW-0866">Nonsense-mediated mRNA decay</keyword>
<dbReference type="AlphaFoldDB" id="A0A7M7HLL4"/>
<comment type="subcellular location">
    <subcellularLocation>
        <location evidence="2">Cytoplasm</location>
    </subcellularLocation>
    <subcellularLocation>
        <location evidence="1">Nucleus</location>
    </subcellularLocation>
</comment>
<evidence type="ECO:0000313" key="16">
    <source>
        <dbReference type="Proteomes" id="UP000007110"/>
    </source>
</evidence>
<feature type="region of interest" description="Disordered" evidence="13">
    <location>
        <begin position="492"/>
        <end position="626"/>
    </location>
</feature>
<evidence type="ECO:0000256" key="7">
    <source>
        <dbReference type="ARBA" id="ARBA00022816"/>
    </source>
</evidence>
<feature type="compositionally biased region" description="Basic residues" evidence="13">
    <location>
        <begin position="7"/>
        <end position="27"/>
    </location>
</feature>
<feature type="domain" description="Btz" evidence="14">
    <location>
        <begin position="483"/>
        <end position="597"/>
    </location>
</feature>
<accession>A0A7M7HLL4</accession>